<proteinExistence type="predicted"/>
<organism evidence="1 2">
    <name type="scientific">Mucuna pruriens</name>
    <name type="common">Velvet bean</name>
    <name type="synonym">Dolichos pruriens</name>
    <dbReference type="NCBI Taxonomy" id="157652"/>
    <lineage>
        <taxon>Eukaryota</taxon>
        <taxon>Viridiplantae</taxon>
        <taxon>Streptophyta</taxon>
        <taxon>Embryophyta</taxon>
        <taxon>Tracheophyta</taxon>
        <taxon>Spermatophyta</taxon>
        <taxon>Magnoliopsida</taxon>
        <taxon>eudicotyledons</taxon>
        <taxon>Gunneridae</taxon>
        <taxon>Pentapetalae</taxon>
        <taxon>rosids</taxon>
        <taxon>fabids</taxon>
        <taxon>Fabales</taxon>
        <taxon>Fabaceae</taxon>
        <taxon>Papilionoideae</taxon>
        <taxon>50 kb inversion clade</taxon>
        <taxon>NPAAA clade</taxon>
        <taxon>indigoferoid/millettioid clade</taxon>
        <taxon>Phaseoleae</taxon>
        <taxon>Mucuna</taxon>
    </lineage>
</organism>
<protein>
    <submittedName>
        <fullName evidence="1">Uncharacterized protein</fullName>
    </submittedName>
</protein>
<gene>
    <name evidence="1" type="ORF">CR513_22685</name>
</gene>
<comment type="caution">
    <text evidence="1">The sequence shown here is derived from an EMBL/GenBank/DDBJ whole genome shotgun (WGS) entry which is preliminary data.</text>
</comment>
<evidence type="ECO:0000313" key="1">
    <source>
        <dbReference type="EMBL" id="RDX94878.1"/>
    </source>
</evidence>
<dbReference type="Proteomes" id="UP000257109">
    <property type="component" value="Unassembled WGS sequence"/>
</dbReference>
<name>A0A371GWF9_MUCPR</name>
<evidence type="ECO:0000313" key="2">
    <source>
        <dbReference type="Proteomes" id="UP000257109"/>
    </source>
</evidence>
<reference evidence="1" key="1">
    <citation type="submission" date="2018-05" db="EMBL/GenBank/DDBJ databases">
        <title>Draft genome of Mucuna pruriens seed.</title>
        <authorList>
            <person name="Nnadi N.E."/>
            <person name="Vos R."/>
            <person name="Hasami M.H."/>
            <person name="Devisetty U.K."/>
            <person name="Aguiy J.C."/>
        </authorList>
    </citation>
    <scope>NUCLEOTIDE SEQUENCE [LARGE SCALE GENOMIC DNA]</scope>
    <source>
        <strain evidence="1">JCA_2017</strain>
    </source>
</reference>
<keyword evidence="2" id="KW-1185">Reference proteome</keyword>
<dbReference type="EMBL" id="QJKJ01004261">
    <property type="protein sequence ID" value="RDX94878.1"/>
    <property type="molecule type" value="Genomic_DNA"/>
</dbReference>
<accession>A0A371GWF9</accession>
<dbReference type="AlphaFoldDB" id="A0A371GWF9"/>
<feature type="non-terminal residue" evidence="1">
    <location>
        <position position="1"/>
    </location>
</feature>
<sequence>MDARSLFGRTLRLWTLRLDEGLNLVKISSSLPTIFLQLFGEFEDVFPNNIPHGFPSLRWIEHQIDLVTKASCPIGLIQKRPKKSKDK</sequence>